<feature type="binding site" evidence="2">
    <location>
        <position position="107"/>
    </location>
    <ligand>
        <name>glutathione</name>
        <dbReference type="ChEBI" id="CHEBI:57925"/>
    </ligand>
</feature>
<dbReference type="PANTHER" id="PTHR32419">
    <property type="entry name" value="GLUTATHIONYL-HYDROQUINONE REDUCTASE"/>
    <property type="match status" value="1"/>
</dbReference>
<evidence type="ECO:0000313" key="6">
    <source>
        <dbReference type="EMBL" id="TVU57021.1"/>
    </source>
</evidence>
<feature type="site" description="Lowers pKa of active site Cys" evidence="3">
    <location>
        <position position="307"/>
    </location>
</feature>
<evidence type="ECO:0000256" key="2">
    <source>
        <dbReference type="PIRSR" id="PIRSR015753-2"/>
    </source>
</evidence>
<feature type="active site" description="Nucleophile" evidence="1">
    <location>
        <position position="74"/>
    </location>
</feature>
<feature type="region of interest" description="Disordered" evidence="4">
    <location>
        <begin position="324"/>
        <end position="359"/>
    </location>
</feature>
<dbReference type="InterPro" id="IPR040079">
    <property type="entry name" value="Glutathione_S-Trfase"/>
</dbReference>
<dbReference type="SFLD" id="SFLDG01148">
    <property type="entry name" value="Xi_(cytGST)"/>
    <property type="match status" value="1"/>
</dbReference>
<dbReference type="CDD" id="cd03190">
    <property type="entry name" value="GST_C_Omega_like"/>
    <property type="match status" value="1"/>
</dbReference>
<dbReference type="GO" id="GO:0005737">
    <property type="term" value="C:cytoplasm"/>
    <property type="evidence" value="ECO:0007669"/>
    <property type="project" value="TreeGrafter"/>
</dbReference>
<dbReference type="SUPFAM" id="SSF47616">
    <property type="entry name" value="GST C-terminal domain-like"/>
    <property type="match status" value="1"/>
</dbReference>
<dbReference type="InterPro" id="IPR004045">
    <property type="entry name" value="Glutathione_S-Trfase_N"/>
</dbReference>
<dbReference type="SFLD" id="SFLDS00019">
    <property type="entry name" value="Glutathione_Transferase_(cytos"/>
    <property type="match status" value="1"/>
</dbReference>
<dbReference type="GO" id="GO:0004364">
    <property type="term" value="F:glutathione transferase activity"/>
    <property type="evidence" value="ECO:0007669"/>
    <property type="project" value="InterPro"/>
</dbReference>
<dbReference type="PROSITE" id="PS50405">
    <property type="entry name" value="GST_CTER"/>
    <property type="match status" value="1"/>
</dbReference>
<dbReference type="InterPro" id="IPR016639">
    <property type="entry name" value="GST_Omega/GSH"/>
</dbReference>
<feature type="domain" description="GST C-terminal" evidence="5">
    <location>
        <begin position="183"/>
        <end position="307"/>
    </location>
</feature>
<name>A0A558GJI4_9CORY</name>
<evidence type="ECO:0000256" key="3">
    <source>
        <dbReference type="PIRSR" id="PIRSR015753-3"/>
    </source>
</evidence>
<feature type="active site" description="Proton donor/acceptor" evidence="1">
    <location>
        <position position="206"/>
    </location>
</feature>
<dbReference type="AlphaFoldDB" id="A0A558GJI4"/>
<evidence type="ECO:0000259" key="5">
    <source>
        <dbReference type="PROSITE" id="PS50405"/>
    </source>
</evidence>
<accession>A0A558GJI4</accession>
<dbReference type="PIRSF" id="PIRSF015753">
    <property type="entry name" value="GST"/>
    <property type="match status" value="1"/>
</dbReference>
<organism evidence="6 7">
    <name type="scientific">Corynebacterium aurimucosum</name>
    <dbReference type="NCBI Taxonomy" id="169292"/>
    <lineage>
        <taxon>Bacteria</taxon>
        <taxon>Bacillati</taxon>
        <taxon>Actinomycetota</taxon>
        <taxon>Actinomycetes</taxon>
        <taxon>Mycobacteriales</taxon>
        <taxon>Corynebacteriaceae</taxon>
        <taxon>Corynebacterium</taxon>
    </lineage>
</organism>
<dbReference type="Gene3D" id="1.20.1050.10">
    <property type="match status" value="1"/>
</dbReference>
<evidence type="ECO:0000313" key="7">
    <source>
        <dbReference type="Proteomes" id="UP000320531"/>
    </source>
</evidence>
<proteinExistence type="predicted"/>
<comment type="caution">
    <text evidence="6">The sequence shown here is derived from an EMBL/GenBank/DDBJ whole genome shotgun (WGS) entry which is preliminary data.</text>
</comment>
<keyword evidence="6" id="KW-0808">Transferase</keyword>
<dbReference type="PANTHER" id="PTHR32419:SF6">
    <property type="entry name" value="GLUTATHIONE S-TRANSFERASE OMEGA-LIKE 1-RELATED"/>
    <property type="match status" value="1"/>
</dbReference>
<dbReference type="Pfam" id="PF13410">
    <property type="entry name" value="GST_C_2"/>
    <property type="match status" value="1"/>
</dbReference>
<feature type="region of interest" description="Disordered" evidence="4">
    <location>
        <begin position="1"/>
        <end position="28"/>
    </location>
</feature>
<dbReference type="InterPro" id="IPR036282">
    <property type="entry name" value="Glutathione-S-Trfase_C_sf"/>
</dbReference>
<dbReference type="InterPro" id="IPR010987">
    <property type="entry name" value="Glutathione-S-Trfase_C-like"/>
</dbReference>
<dbReference type="Gene3D" id="3.40.30.10">
    <property type="entry name" value="Glutaredoxin"/>
    <property type="match status" value="1"/>
</dbReference>
<dbReference type="InterPro" id="IPR047047">
    <property type="entry name" value="GST_Omega-like_C"/>
</dbReference>
<sequence length="373" mass="42346">MSSGTQKQTPKDWAGDAQNASTDGEFKRDTNYIGDRILASVTGDEPQPSVAGSGEALDWPVQPHRYRLIAARACPWAHRAVIVRRLLGLENVISLGLAGPTHDKRSWTFDLDPDGLDPVLRIPRLQDAYFARFPDYPRGITVPAIVEESSGKVVTNDFNSMVRDFQTEWTEYQREGAPNLLPPAEQQEEMEEINDFIFRKLNNGVYRAGFSASQEAYEEAYADVFEVLDWLEERLAHRRFIMGEHITETDIRAYTTLIRFDVVYHGHFKTNRNKISEMPNVYGYLRELFQLPGFGDTTDFTEIKQHYYIVHREINPTQVVPAGPDLNGLAQPHGRDHLPGAPFAEGTTLPGPLPKAERLKNPTDFQRELFSLD</sequence>
<dbReference type="EMBL" id="VMTY01000010">
    <property type="protein sequence ID" value="TVU57021.1"/>
    <property type="molecule type" value="Genomic_DNA"/>
</dbReference>
<gene>
    <name evidence="6" type="ORF">FQK23_04380</name>
</gene>
<evidence type="ECO:0000256" key="4">
    <source>
        <dbReference type="SAM" id="MobiDB-lite"/>
    </source>
</evidence>
<feature type="site" description="Lowers pKa of active site Cys" evidence="3">
    <location>
        <position position="264"/>
    </location>
</feature>
<reference evidence="6 7" key="1">
    <citation type="submission" date="2019-07" db="EMBL/GenBank/DDBJ databases">
        <title>Draft genome of C. aurimucosum strain 14-2523.</title>
        <authorList>
            <person name="Pacheco L.G.C."/>
            <person name="Aguiar E.R.G.R."/>
            <person name="Navas J."/>
            <person name="Santos C.S."/>
            <person name="Rocha D.J.P.G."/>
        </authorList>
    </citation>
    <scope>NUCLEOTIDE SEQUENCE [LARGE SCALE GENOMIC DNA]</scope>
    <source>
        <strain evidence="6 7">14-2523</strain>
    </source>
</reference>
<protein>
    <submittedName>
        <fullName evidence="6">Glutathione S-transferase family protein</fullName>
    </submittedName>
</protein>
<dbReference type="InterPro" id="IPR036249">
    <property type="entry name" value="Thioredoxin-like_sf"/>
</dbReference>
<dbReference type="Pfam" id="PF13409">
    <property type="entry name" value="GST_N_2"/>
    <property type="match status" value="1"/>
</dbReference>
<evidence type="ECO:0000256" key="1">
    <source>
        <dbReference type="PIRSR" id="PIRSR015753-1"/>
    </source>
</evidence>
<dbReference type="Proteomes" id="UP000320531">
    <property type="component" value="Unassembled WGS sequence"/>
</dbReference>
<dbReference type="SUPFAM" id="SSF52833">
    <property type="entry name" value="Thioredoxin-like"/>
    <property type="match status" value="1"/>
</dbReference>
<dbReference type="SFLD" id="SFLDG01206">
    <property type="entry name" value="Xi.1"/>
    <property type="match status" value="1"/>
</dbReference>